<keyword evidence="4" id="KW-1185">Reference proteome</keyword>
<evidence type="ECO:0000256" key="1">
    <source>
        <dbReference type="ARBA" id="ARBA00010199"/>
    </source>
</evidence>
<dbReference type="PANTHER" id="PTHR11206">
    <property type="entry name" value="MULTIDRUG RESISTANCE PROTEIN"/>
    <property type="match status" value="1"/>
</dbReference>
<keyword evidence="2" id="KW-0472">Membrane</keyword>
<proteinExistence type="inferred from homology"/>
<sequence length="159" mass="17253">MRYSSSLEKSRTLISKDMYLSFKSLISFGIPSAAMACLEWWSFEILILLSGLLPNSKLETSVLSICLTTTSFHFFVPYSIGAAASTRVSNELGAGNPAGARAVLSVAVVLTIAEAAVASTALLCCRYILGYAYSNDRQVSEEKAFGLDYLQGPQYKQHC</sequence>
<reference evidence="3 4" key="1">
    <citation type="journal article" date="2020" name="Nat. Commun.">
        <title>Genome of Tripterygium wilfordii and identification of cytochrome P450 involved in triptolide biosynthesis.</title>
        <authorList>
            <person name="Tu L."/>
            <person name="Su P."/>
            <person name="Zhang Z."/>
            <person name="Gao L."/>
            <person name="Wang J."/>
            <person name="Hu T."/>
            <person name="Zhou J."/>
            <person name="Zhang Y."/>
            <person name="Zhao Y."/>
            <person name="Liu Y."/>
            <person name="Song Y."/>
            <person name="Tong Y."/>
            <person name="Lu Y."/>
            <person name="Yang J."/>
            <person name="Xu C."/>
            <person name="Jia M."/>
            <person name="Peters R.J."/>
            <person name="Huang L."/>
            <person name="Gao W."/>
        </authorList>
    </citation>
    <scope>NUCLEOTIDE SEQUENCE [LARGE SCALE GENOMIC DNA]</scope>
    <source>
        <strain evidence="4">cv. XIE 37</strain>
        <tissue evidence="3">Leaf</tissue>
    </source>
</reference>
<dbReference type="InParanoid" id="A0A7J7DUI5"/>
<evidence type="ECO:0000313" key="3">
    <source>
        <dbReference type="EMBL" id="KAF5750030.1"/>
    </source>
</evidence>
<dbReference type="Pfam" id="PF01554">
    <property type="entry name" value="MatE"/>
    <property type="match status" value="1"/>
</dbReference>
<accession>A0A7J7DUI5</accession>
<evidence type="ECO:0000256" key="2">
    <source>
        <dbReference type="SAM" id="Phobius"/>
    </source>
</evidence>
<dbReference type="AlphaFoldDB" id="A0A7J7DUI5"/>
<comment type="similarity">
    <text evidence="1">Belongs to the multi antimicrobial extrusion (MATE) (TC 2.A.66.1) family.</text>
</comment>
<keyword evidence="2" id="KW-0812">Transmembrane</keyword>
<feature type="transmembrane region" description="Helical" evidence="2">
    <location>
        <begin position="102"/>
        <end position="129"/>
    </location>
</feature>
<name>A0A7J7DUI5_TRIWF</name>
<protein>
    <submittedName>
        <fullName evidence="3">Putative MATE efflux family protein</fullName>
    </submittedName>
</protein>
<dbReference type="InterPro" id="IPR002528">
    <property type="entry name" value="MATE_fam"/>
</dbReference>
<comment type="caution">
    <text evidence="3">The sequence shown here is derived from an EMBL/GenBank/DDBJ whole genome shotgun (WGS) entry which is preliminary data.</text>
</comment>
<gene>
    <name evidence="3" type="ORF">HS088_TW03G00359</name>
</gene>
<keyword evidence="2" id="KW-1133">Transmembrane helix</keyword>
<dbReference type="Proteomes" id="UP000593562">
    <property type="component" value="Unassembled WGS sequence"/>
</dbReference>
<dbReference type="EMBL" id="JAAARO010000003">
    <property type="protein sequence ID" value="KAF5750030.1"/>
    <property type="molecule type" value="Genomic_DNA"/>
</dbReference>
<feature type="transmembrane region" description="Helical" evidence="2">
    <location>
        <begin position="20"/>
        <end position="41"/>
    </location>
</feature>
<dbReference type="GO" id="GO:0042910">
    <property type="term" value="F:xenobiotic transmembrane transporter activity"/>
    <property type="evidence" value="ECO:0007669"/>
    <property type="project" value="InterPro"/>
</dbReference>
<organism evidence="3 4">
    <name type="scientific">Tripterygium wilfordii</name>
    <name type="common">Thunder God vine</name>
    <dbReference type="NCBI Taxonomy" id="458696"/>
    <lineage>
        <taxon>Eukaryota</taxon>
        <taxon>Viridiplantae</taxon>
        <taxon>Streptophyta</taxon>
        <taxon>Embryophyta</taxon>
        <taxon>Tracheophyta</taxon>
        <taxon>Spermatophyta</taxon>
        <taxon>Magnoliopsida</taxon>
        <taxon>eudicotyledons</taxon>
        <taxon>Gunneridae</taxon>
        <taxon>Pentapetalae</taxon>
        <taxon>rosids</taxon>
        <taxon>fabids</taxon>
        <taxon>Celastrales</taxon>
        <taxon>Celastraceae</taxon>
        <taxon>Tripterygium</taxon>
    </lineage>
</organism>
<evidence type="ECO:0000313" key="4">
    <source>
        <dbReference type="Proteomes" id="UP000593562"/>
    </source>
</evidence>
<dbReference type="GO" id="GO:0015297">
    <property type="term" value="F:antiporter activity"/>
    <property type="evidence" value="ECO:0007669"/>
    <property type="project" value="InterPro"/>
</dbReference>
<dbReference type="GO" id="GO:0016020">
    <property type="term" value="C:membrane"/>
    <property type="evidence" value="ECO:0007669"/>
    <property type="project" value="InterPro"/>
</dbReference>